<dbReference type="Proteomes" id="UP000005239">
    <property type="component" value="Unassembled WGS sequence"/>
</dbReference>
<evidence type="ECO:0000256" key="1">
    <source>
        <dbReference type="SAM" id="MobiDB-lite"/>
    </source>
</evidence>
<feature type="compositionally biased region" description="Basic residues" evidence="1">
    <location>
        <begin position="286"/>
        <end position="295"/>
    </location>
</feature>
<dbReference type="EnsemblMetazoa" id="PPA11245.1">
    <property type="protein sequence ID" value="PPA11245.1"/>
    <property type="gene ID" value="WBGene00100799"/>
</dbReference>
<gene>
    <name evidence="2" type="primary">WBGene00100799</name>
</gene>
<accession>A0A454Y2I8</accession>
<feature type="region of interest" description="Disordered" evidence="1">
    <location>
        <begin position="262"/>
        <end position="295"/>
    </location>
</feature>
<feature type="compositionally biased region" description="Low complexity" evidence="1">
    <location>
        <begin position="196"/>
        <end position="207"/>
    </location>
</feature>
<organism evidence="2 3">
    <name type="scientific">Pristionchus pacificus</name>
    <name type="common">Parasitic nematode worm</name>
    <dbReference type="NCBI Taxonomy" id="54126"/>
    <lineage>
        <taxon>Eukaryota</taxon>
        <taxon>Metazoa</taxon>
        <taxon>Ecdysozoa</taxon>
        <taxon>Nematoda</taxon>
        <taxon>Chromadorea</taxon>
        <taxon>Rhabditida</taxon>
        <taxon>Rhabditina</taxon>
        <taxon>Diplogasteromorpha</taxon>
        <taxon>Diplogasteroidea</taxon>
        <taxon>Neodiplogasteridae</taxon>
        <taxon>Pristionchus</taxon>
    </lineage>
</organism>
<proteinExistence type="predicted"/>
<name>A0A454Y2I8_PRIPA</name>
<protein>
    <submittedName>
        <fullName evidence="2">Uncharacterized protein</fullName>
    </submittedName>
</protein>
<accession>A0A8R1UAS1</accession>
<evidence type="ECO:0000313" key="2">
    <source>
        <dbReference type="EnsemblMetazoa" id="PPA11245.1"/>
    </source>
</evidence>
<reference evidence="3" key="1">
    <citation type="journal article" date="2008" name="Nat. Genet.">
        <title>The Pristionchus pacificus genome provides a unique perspective on nematode lifestyle and parasitism.</title>
        <authorList>
            <person name="Dieterich C."/>
            <person name="Clifton S.W."/>
            <person name="Schuster L.N."/>
            <person name="Chinwalla A."/>
            <person name="Delehaunty K."/>
            <person name="Dinkelacker I."/>
            <person name="Fulton L."/>
            <person name="Fulton R."/>
            <person name="Godfrey J."/>
            <person name="Minx P."/>
            <person name="Mitreva M."/>
            <person name="Roeseler W."/>
            <person name="Tian H."/>
            <person name="Witte H."/>
            <person name="Yang S.P."/>
            <person name="Wilson R.K."/>
            <person name="Sommer R.J."/>
        </authorList>
    </citation>
    <scope>NUCLEOTIDE SEQUENCE [LARGE SCALE GENOMIC DNA]</scope>
    <source>
        <strain evidence="3">PS312</strain>
    </source>
</reference>
<keyword evidence="3" id="KW-1185">Reference proteome</keyword>
<reference evidence="2" key="2">
    <citation type="submission" date="2022-06" db="UniProtKB">
        <authorList>
            <consortium name="EnsemblMetazoa"/>
        </authorList>
    </citation>
    <scope>IDENTIFICATION</scope>
    <source>
        <strain evidence="2">PS312</strain>
    </source>
</reference>
<evidence type="ECO:0000313" key="3">
    <source>
        <dbReference type="Proteomes" id="UP000005239"/>
    </source>
</evidence>
<dbReference type="AlphaFoldDB" id="A0A454Y2I8"/>
<sequence length="295" mass="33357">MLNSTLYDDLKNCFEEMKNPDNVEETLLKMSRMDVTSEVLEATNASRLIMDYFYQSTCGDLARRLAMDWLRIRTLKVPELRLKRKSKMGDSIAHKKIQNSVDEKNISSVTAIKENNEKKLNQIPVKERIPKPTVEVAKSVPLPSAPSTSFLTRLTTTPAEEYRPDDDPAMRIAHFQKEAEKYAAKSRQASPPLDVSTSSTSYATPSTEKTLEQRLAKEIEKFEATKRTTKPAPAIAASNASGVDRKKTADETRFAEVLQKAAKKKAEKDATQRKTVVIPEHDYTAKSRRSKKEFK</sequence>
<feature type="compositionally biased region" description="Basic and acidic residues" evidence="1">
    <location>
        <begin position="209"/>
        <end position="226"/>
    </location>
</feature>
<feature type="region of interest" description="Disordered" evidence="1">
    <location>
        <begin position="185"/>
        <end position="249"/>
    </location>
</feature>